<gene>
    <name evidence="3" type="ORF">GCM10009801_47410</name>
</gene>
<keyword evidence="2" id="KW-0472">Membrane</keyword>
<name>A0ABN2W7B5_9ACTN</name>
<keyword evidence="2" id="KW-0812">Transmembrane</keyword>
<evidence type="ECO:0000256" key="1">
    <source>
        <dbReference type="SAM" id="MobiDB-lite"/>
    </source>
</evidence>
<evidence type="ECO:0000313" key="4">
    <source>
        <dbReference type="Proteomes" id="UP001500016"/>
    </source>
</evidence>
<evidence type="ECO:0000256" key="2">
    <source>
        <dbReference type="SAM" id="Phobius"/>
    </source>
</evidence>
<sequence>MTRMDSVRAATGTAKQSVRHAAEVMAPHAGNAKDTAVHYAQEAGARLGPKVSQAAQQARHSAREGYTHYVGPRVAQAREALPAEVDKAATRAALRTRRTARQAARYAGPRIEQAVTEARAAAGPASEEAAARGAAAMAALRGQVTPQEIRKLARRRDRRARTGRAVRRLFVAGALAGAAYAAWRWWDKQANPDWLVEPPPATEVGDRTPLATVNGSENALDPEVRAKQADADAEGAEGSGSEERREP</sequence>
<keyword evidence="4" id="KW-1185">Reference proteome</keyword>
<keyword evidence="2" id="KW-1133">Transmembrane helix</keyword>
<organism evidence="3 4">
    <name type="scientific">Streptomyces albiaxialis</name>
    <dbReference type="NCBI Taxonomy" id="329523"/>
    <lineage>
        <taxon>Bacteria</taxon>
        <taxon>Bacillati</taxon>
        <taxon>Actinomycetota</taxon>
        <taxon>Actinomycetes</taxon>
        <taxon>Kitasatosporales</taxon>
        <taxon>Streptomycetaceae</taxon>
        <taxon>Streptomyces</taxon>
    </lineage>
</organism>
<evidence type="ECO:0000313" key="3">
    <source>
        <dbReference type="EMBL" id="GAA2085581.1"/>
    </source>
</evidence>
<protein>
    <submittedName>
        <fullName evidence="3">DUF5324 family protein</fullName>
    </submittedName>
</protein>
<proteinExistence type="predicted"/>
<feature type="transmembrane region" description="Helical" evidence="2">
    <location>
        <begin position="165"/>
        <end position="186"/>
    </location>
</feature>
<accession>A0ABN2W7B5</accession>
<comment type="caution">
    <text evidence="3">The sequence shown here is derived from an EMBL/GenBank/DDBJ whole genome shotgun (WGS) entry which is preliminary data.</text>
</comment>
<dbReference type="InterPro" id="IPR035214">
    <property type="entry name" value="DUF5324"/>
</dbReference>
<dbReference type="RefSeq" id="WP_344531274.1">
    <property type="nucleotide sequence ID" value="NZ_BAAAPE010000012.1"/>
</dbReference>
<dbReference type="Gene3D" id="1.20.120.20">
    <property type="entry name" value="Apolipoprotein"/>
    <property type="match status" value="1"/>
</dbReference>
<reference evidence="3 4" key="1">
    <citation type="journal article" date="2019" name="Int. J. Syst. Evol. Microbiol.">
        <title>The Global Catalogue of Microorganisms (GCM) 10K type strain sequencing project: providing services to taxonomists for standard genome sequencing and annotation.</title>
        <authorList>
            <consortium name="The Broad Institute Genomics Platform"/>
            <consortium name="The Broad Institute Genome Sequencing Center for Infectious Disease"/>
            <person name="Wu L."/>
            <person name="Ma J."/>
        </authorList>
    </citation>
    <scope>NUCLEOTIDE SEQUENCE [LARGE SCALE GENOMIC DNA]</scope>
    <source>
        <strain evidence="3 4">JCM 15478</strain>
    </source>
</reference>
<dbReference type="Proteomes" id="UP001500016">
    <property type="component" value="Unassembled WGS sequence"/>
</dbReference>
<dbReference type="EMBL" id="BAAAPE010000012">
    <property type="protein sequence ID" value="GAA2085581.1"/>
    <property type="molecule type" value="Genomic_DNA"/>
</dbReference>
<dbReference type="Pfam" id="PF17258">
    <property type="entry name" value="DUF5324"/>
    <property type="match status" value="1"/>
</dbReference>
<feature type="region of interest" description="Disordered" evidence="1">
    <location>
        <begin position="194"/>
        <end position="247"/>
    </location>
</feature>